<comment type="caution">
    <text evidence="1">The sequence shown here is derived from an EMBL/GenBank/DDBJ whole genome shotgun (WGS) entry which is preliminary data.</text>
</comment>
<organism evidence="1">
    <name type="scientific">marine sediment metagenome</name>
    <dbReference type="NCBI Taxonomy" id="412755"/>
    <lineage>
        <taxon>unclassified sequences</taxon>
        <taxon>metagenomes</taxon>
        <taxon>ecological metagenomes</taxon>
    </lineage>
</organism>
<proteinExistence type="predicted"/>
<dbReference type="EMBL" id="BART01009632">
    <property type="protein sequence ID" value="GAG78974.1"/>
    <property type="molecule type" value="Genomic_DNA"/>
</dbReference>
<sequence length="46" mass="5615">MTLDKNWQEKVKEIEARNRYVEGCVDWEDVEFLLEIIAELKERAFK</sequence>
<accession>X1AB25</accession>
<dbReference type="AlphaFoldDB" id="X1AB25"/>
<reference evidence="1" key="1">
    <citation type="journal article" date="2014" name="Front. Microbiol.">
        <title>High frequency of phylogenetically diverse reductive dehalogenase-homologous genes in deep subseafloor sedimentary metagenomes.</title>
        <authorList>
            <person name="Kawai M."/>
            <person name="Futagami T."/>
            <person name="Toyoda A."/>
            <person name="Takaki Y."/>
            <person name="Nishi S."/>
            <person name="Hori S."/>
            <person name="Arai W."/>
            <person name="Tsubouchi T."/>
            <person name="Morono Y."/>
            <person name="Uchiyama I."/>
            <person name="Ito T."/>
            <person name="Fujiyama A."/>
            <person name="Inagaki F."/>
            <person name="Takami H."/>
        </authorList>
    </citation>
    <scope>NUCLEOTIDE SEQUENCE</scope>
    <source>
        <strain evidence="1">Expedition CK06-06</strain>
    </source>
</reference>
<gene>
    <name evidence="1" type="ORF">S01H4_21295</name>
</gene>
<evidence type="ECO:0000313" key="1">
    <source>
        <dbReference type="EMBL" id="GAG78974.1"/>
    </source>
</evidence>
<protein>
    <submittedName>
        <fullName evidence="1">Uncharacterized protein</fullName>
    </submittedName>
</protein>
<name>X1AB25_9ZZZZ</name>